<proteinExistence type="predicted"/>
<reference evidence="2" key="1">
    <citation type="submission" date="2016-03" db="EMBL/GenBank/DDBJ databases">
        <title>The evolution of Pseudomonas syringae pv. actinidiae in New Zealand.</title>
        <authorList>
            <person name="Taiaroa G."/>
            <person name="Poulter R.T.M."/>
            <person name="Lamont I."/>
            <person name="Stockwell P."/>
            <person name="Butler M.I."/>
        </authorList>
    </citation>
    <scope>NUCLEOTIDE SEQUENCE</scope>
    <source>
        <strain evidence="2">RT811</strain>
        <plasmid evidence="2">pPK_RT811</plasmid>
    </source>
</reference>
<organism evidence="2">
    <name type="scientific">Pseudomonas syringae pv. actinidiae</name>
    <dbReference type="NCBI Taxonomy" id="103796"/>
    <lineage>
        <taxon>Bacteria</taxon>
        <taxon>Pseudomonadati</taxon>
        <taxon>Pseudomonadota</taxon>
        <taxon>Gammaproteobacteria</taxon>
        <taxon>Pseudomonadales</taxon>
        <taxon>Pseudomonadaceae</taxon>
        <taxon>Pseudomonas</taxon>
        <taxon>Pseudomonas syringae</taxon>
    </lineage>
</organism>
<dbReference type="RefSeq" id="WP_254806752.1">
    <property type="nucleotide sequence ID" value="NZ_MOMM01000160.1"/>
</dbReference>
<protein>
    <submittedName>
        <fullName evidence="2">Uncharacterized protein</fullName>
    </submittedName>
</protein>
<sequence>MTDQKGRSPQDGNPNGLLYGSAKERMQESYSSAPKTERTAESDEVLVSANHPTLGPLYWVYTSNADCNYPDHYTITDWSEVATRFPHYWREHEHLHWVYRGHIGKVFNSDDRFGDYSEVEDEETLETLEQSLSGMLAGLQAKSGQTVNEFVTWISKADWVDVPAPAREIIDF</sequence>
<accession>A0A2P0QIA4</accession>
<evidence type="ECO:0000256" key="1">
    <source>
        <dbReference type="SAM" id="MobiDB-lite"/>
    </source>
</evidence>
<keyword evidence="2" id="KW-0614">Plasmid</keyword>
<feature type="region of interest" description="Disordered" evidence="1">
    <location>
        <begin position="1"/>
        <end position="41"/>
    </location>
</feature>
<name>A0A2P0QIA4_PSESF</name>
<dbReference type="EMBL" id="KX009064">
    <property type="protein sequence ID" value="ARO45310.1"/>
    <property type="molecule type" value="Genomic_DNA"/>
</dbReference>
<dbReference type="AlphaFoldDB" id="A0A2P0QIA4"/>
<geneLocation type="plasmid" evidence="2">
    <name>pPK_RT811</name>
</geneLocation>
<evidence type="ECO:0000313" key="2">
    <source>
        <dbReference type="EMBL" id="ARO45310.1"/>
    </source>
</evidence>